<proteinExistence type="predicted"/>
<dbReference type="RefSeq" id="XP_018075796.1">
    <property type="nucleotide sequence ID" value="XM_018212876.1"/>
</dbReference>
<keyword evidence="1" id="KW-1133">Transmembrane helix</keyword>
<keyword evidence="1" id="KW-0812">Transmembrane</keyword>
<accession>A0A194XMT7</accession>
<dbReference type="KEGG" id="psco:LY89DRAFT_665870"/>
<dbReference type="Proteomes" id="UP000070700">
    <property type="component" value="Unassembled WGS sequence"/>
</dbReference>
<evidence type="ECO:0000313" key="3">
    <source>
        <dbReference type="Proteomes" id="UP000070700"/>
    </source>
</evidence>
<feature type="transmembrane region" description="Helical" evidence="1">
    <location>
        <begin position="57"/>
        <end position="75"/>
    </location>
</feature>
<evidence type="ECO:0000313" key="2">
    <source>
        <dbReference type="EMBL" id="KUJ21441.1"/>
    </source>
</evidence>
<protein>
    <submittedName>
        <fullName evidence="2">Uncharacterized protein</fullName>
    </submittedName>
</protein>
<gene>
    <name evidence="2" type="ORF">LY89DRAFT_665870</name>
</gene>
<sequence>MSDLNIKKIIDRRVHNRLVQEYDSEVLVPILMIVGSTILCGQDIYNWTFAPDSVNDWWIVGLGWLFTFATGVVSLRRVFIVQKEVEKEVQQELEGLPTFAIEKTPLLPPNTFLGEELEEKLPAKWFQNPYKNVANGWFHHPSHNQLCNSGQEIQHSLIHLTKMAGKLCCVNV</sequence>
<dbReference type="AlphaFoldDB" id="A0A194XMT7"/>
<keyword evidence="3" id="KW-1185">Reference proteome</keyword>
<keyword evidence="1" id="KW-0472">Membrane</keyword>
<organism evidence="2 3">
    <name type="scientific">Mollisia scopiformis</name>
    <name type="common">Conifer needle endophyte fungus</name>
    <name type="synonym">Phialocephala scopiformis</name>
    <dbReference type="NCBI Taxonomy" id="149040"/>
    <lineage>
        <taxon>Eukaryota</taxon>
        <taxon>Fungi</taxon>
        <taxon>Dikarya</taxon>
        <taxon>Ascomycota</taxon>
        <taxon>Pezizomycotina</taxon>
        <taxon>Leotiomycetes</taxon>
        <taxon>Helotiales</taxon>
        <taxon>Mollisiaceae</taxon>
        <taxon>Mollisia</taxon>
    </lineage>
</organism>
<reference evidence="2 3" key="1">
    <citation type="submission" date="2015-10" db="EMBL/GenBank/DDBJ databases">
        <title>Full genome of DAOMC 229536 Phialocephala scopiformis, a fungal endophyte of spruce producing the potent anti-insectan compound rugulosin.</title>
        <authorList>
            <consortium name="DOE Joint Genome Institute"/>
            <person name="Walker A.K."/>
            <person name="Frasz S.L."/>
            <person name="Seifert K.A."/>
            <person name="Miller J.D."/>
            <person name="Mondo S.J."/>
            <person name="Labutti K."/>
            <person name="Lipzen A."/>
            <person name="Dockter R."/>
            <person name="Kennedy M."/>
            <person name="Grigoriev I.V."/>
            <person name="Spatafora J.W."/>
        </authorList>
    </citation>
    <scope>NUCLEOTIDE SEQUENCE [LARGE SCALE GENOMIC DNA]</scope>
    <source>
        <strain evidence="2 3">CBS 120377</strain>
    </source>
</reference>
<dbReference type="GeneID" id="28822602"/>
<name>A0A194XMT7_MOLSC</name>
<evidence type="ECO:0000256" key="1">
    <source>
        <dbReference type="SAM" id="Phobius"/>
    </source>
</evidence>
<feature type="transmembrane region" description="Helical" evidence="1">
    <location>
        <begin position="26"/>
        <end position="45"/>
    </location>
</feature>
<dbReference type="InParanoid" id="A0A194XMT7"/>
<dbReference type="EMBL" id="KQ947408">
    <property type="protein sequence ID" value="KUJ21441.1"/>
    <property type="molecule type" value="Genomic_DNA"/>
</dbReference>